<dbReference type="GeneID" id="25569141"/>
<protein>
    <submittedName>
        <fullName evidence="3">Uncharacterized protein</fullName>
    </submittedName>
</protein>
<keyword evidence="2" id="KW-0812">Transmembrane</keyword>
<evidence type="ECO:0000256" key="2">
    <source>
        <dbReference type="SAM" id="Phobius"/>
    </source>
</evidence>
<dbReference type="Proteomes" id="UP000054408">
    <property type="component" value="Unassembled WGS sequence"/>
</dbReference>
<feature type="transmembrane region" description="Helical" evidence="2">
    <location>
        <begin position="476"/>
        <end position="498"/>
    </location>
</feature>
<gene>
    <name evidence="3" type="ORF">AMSG_11075</name>
</gene>
<feature type="transmembrane region" description="Helical" evidence="2">
    <location>
        <begin position="326"/>
        <end position="352"/>
    </location>
</feature>
<evidence type="ECO:0000313" key="4">
    <source>
        <dbReference type="Proteomes" id="UP000054408"/>
    </source>
</evidence>
<organism evidence="3 4">
    <name type="scientific">Thecamonas trahens ATCC 50062</name>
    <dbReference type="NCBI Taxonomy" id="461836"/>
    <lineage>
        <taxon>Eukaryota</taxon>
        <taxon>Apusozoa</taxon>
        <taxon>Apusomonadida</taxon>
        <taxon>Apusomonadidae</taxon>
        <taxon>Thecamonas</taxon>
    </lineage>
</organism>
<feature type="transmembrane region" description="Helical" evidence="2">
    <location>
        <begin position="172"/>
        <end position="192"/>
    </location>
</feature>
<keyword evidence="2" id="KW-1133">Transmembrane helix</keyword>
<proteinExistence type="predicted"/>
<dbReference type="EMBL" id="GL349501">
    <property type="protein sequence ID" value="KNC55414.1"/>
    <property type="molecule type" value="Genomic_DNA"/>
</dbReference>
<feature type="transmembrane region" description="Helical" evidence="2">
    <location>
        <begin position="126"/>
        <end position="152"/>
    </location>
</feature>
<feature type="transmembrane region" description="Helical" evidence="2">
    <location>
        <begin position="505"/>
        <end position="524"/>
    </location>
</feature>
<dbReference type="AlphaFoldDB" id="A0A0L0DST4"/>
<evidence type="ECO:0000256" key="1">
    <source>
        <dbReference type="SAM" id="MobiDB-lite"/>
    </source>
</evidence>
<evidence type="ECO:0000313" key="3">
    <source>
        <dbReference type="EMBL" id="KNC55414.1"/>
    </source>
</evidence>
<reference evidence="3 4" key="1">
    <citation type="submission" date="2010-05" db="EMBL/GenBank/DDBJ databases">
        <title>The Genome Sequence of Thecamonas trahens ATCC 50062.</title>
        <authorList>
            <consortium name="The Broad Institute Genome Sequencing Platform"/>
            <person name="Russ C."/>
            <person name="Cuomo C."/>
            <person name="Shea T."/>
            <person name="Young S.K."/>
            <person name="Zeng Q."/>
            <person name="Koehrsen M."/>
            <person name="Haas B."/>
            <person name="Borodovsky M."/>
            <person name="Guigo R."/>
            <person name="Alvarado L."/>
            <person name="Berlin A."/>
            <person name="Bochicchio J."/>
            <person name="Borenstein D."/>
            <person name="Chapman S."/>
            <person name="Chen Z."/>
            <person name="Freedman E."/>
            <person name="Gellesch M."/>
            <person name="Goldberg J."/>
            <person name="Griggs A."/>
            <person name="Gujja S."/>
            <person name="Heilman E."/>
            <person name="Heiman D."/>
            <person name="Hepburn T."/>
            <person name="Howarth C."/>
            <person name="Jen D."/>
            <person name="Larson L."/>
            <person name="Mehta T."/>
            <person name="Park D."/>
            <person name="Pearson M."/>
            <person name="Roberts A."/>
            <person name="Saif S."/>
            <person name="Shenoy N."/>
            <person name="Sisk P."/>
            <person name="Stolte C."/>
            <person name="Sykes S."/>
            <person name="Thomson T."/>
            <person name="Walk T."/>
            <person name="White J."/>
            <person name="Yandava C."/>
            <person name="Burger G."/>
            <person name="Gray M.W."/>
            <person name="Holland P.W.H."/>
            <person name="King N."/>
            <person name="Lang F.B.F."/>
            <person name="Roger A.J."/>
            <person name="Ruiz-Trillo I."/>
            <person name="Lander E."/>
            <person name="Nusbaum C."/>
        </authorList>
    </citation>
    <scope>NUCLEOTIDE SEQUENCE [LARGE SCALE GENOMIC DNA]</scope>
    <source>
        <strain evidence="3 4">ATCC 50062</strain>
    </source>
</reference>
<feature type="region of interest" description="Disordered" evidence="1">
    <location>
        <begin position="558"/>
        <end position="583"/>
    </location>
</feature>
<accession>A0A0L0DST4</accession>
<feature type="transmembrane region" description="Helical" evidence="2">
    <location>
        <begin position="241"/>
        <end position="265"/>
    </location>
</feature>
<feature type="transmembrane region" description="Helical" evidence="2">
    <location>
        <begin position="70"/>
        <end position="90"/>
    </location>
</feature>
<name>A0A0L0DST4_THETB</name>
<feature type="transmembrane region" description="Helical" evidence="2">
    <location>
        <begin position="42"/>
        <end position="64"/>
    </location>
</feature>
<keyword evidence="4" id="KW-1185">Reference proteome</keyword>
<keyword evidence="2" id="KW-0472">Membrane</keyword>
<sequence length="583" mass="61298">MATTLSSSISAKTVLVPLFTLAWAIFLPSMALTFLPDATLSWSSAFIAVLSLAGSSAVNSAAISDVPGRVVVVATSLIFAALIVVAFWWATARLAHNLSRNLSDIAFVPEDVLEQDPTRQLPLARFLSMAAAMLLVVPGAVTSLTAGVNIAAQLASTAWFGHIDTTPPSTQIVLAITLLGLTVSLALVVLAITDIRLRAARSALLHAYDSGRYLITRLGAVDEREIALLLDRTTLTSHTSLYIALPVVLLVVFVFWPSLASIALWRAASNTQLDLLDAAYVAAGCVSTSSFGAFLHTFPNATHSPHEASPARASEVASRLDSQLELVLAFVLLGAVLLLMIACSCAASLAHIHQNGVFVRKLLVSVNWRGVALRAGYSDNSVALPIDDDPTSLDHRQQLLELPPLITLSDAWDEHLTVHRLHTSTWLTAGAILFAAVVVLGAAISSTLRFGLSCSSLPAGLLDDPGATPCGSWPTAIYITATSLLGIGTGSVAAPAALPPGGRALLALASLFAAAWWIIAFAAVSEAAVAAARLGWLREHEDYASTVLRVLAAHAEDSHDASELTGQPSSELYSGESEYNNES</sequence>
<feature type="compositionally biased region" description="Polar residues" evidence="1">
    <location>
        <begin position="564"/>
        <end position="583"/>
    </location>
</feature>
<dbReference type="RefSeq" id="XP_013752953.1">
    <property type="nucleotide sequence ID" value="XM_013897499.1"/>
</dbReference>
<feature type="transmembrane region" description="Helical" evidence="2">
    <location>
        <begin position="426"/>
        <end position="448"/>
    </location>
</feature>
<feature type="transmembrane region" description="Helical" evidence="2">
    <location>
        <begin position="14"/>
        <end position="35"/>
    </location>
</feature>